<dbReference type="PANTHER" id="PTHR48101:SF1">
    <property type="entry name" value="METHYLMALONYL-COA MUTASE, LARGE SUBUNIT"/>
    <property type="match status" value="1"/>
</dbReference>
<dbReference type="NCBIfam" id="TIGR00641">
    <property type="entry name" value="acid_CoA_mut_N"/>
    <property type="match status" value="1"/>
</dbReference>
<dbReference type="SUPFAM" id="SSF51703">
    <property type="entry name" value="Cobalamin (vitamin B12)-dependent enzymes"/>
    <property type="match status" value="1"/>
</dbReference>
<dbReference type="Gene3D" id="3.20.20.240">
    <property type="entry name" value="Methylmalonyl-CoA mutase"/>
    <property type="match status" value="1"/>
</dbReference>
<dbReference type="PANTHER" id="PTHR48101">
    <property type="entry name" value="METHYLMALONYL-COA MUTASE, MITOCHONDRIAL-RELATED"/>
    <property type="match status" value="1"/>
</dbReference>
<comment type="caution">
    <text evidence="3">The sequence shown here is derived from an EMBL/GenBank/DDBJ whole genome shotgun (WGS) entry which is preliminary data.</text>
</comment>
<keyword evidence="1" id="KW-0413">Isomerase</keyword>
<sequence length="571" mass="65312">MSIKTKEKTGLFSEEKLEEVVEAQREWEEGPLAKETSKHPERMPRFSTISDLEINRLYTPRDVPDFDYLRDLNFPSCYPFTRGVHTTMYRGRLWTMRQFAGFGTPEQTNERYRYLLSIGQTGLSMAFDFPTLYGRDSDDPMSRGEVGKCGVAVDTLKDFEIIFEGIPMDKITTSMTINPPAIVLLAMYIVAAERQGVSQDKIGGTVQNDMLKEFIAQKTWIYPPIPSLRLVRDIVVYCTHHVPRWNTISISGYHIREAGSTAVQELAFTLADGIEYVKMGIEAGLDVDAFAPRYSFFFDSHMDFFEEIAKMRAARRMWAKIMKERFRAKNPRSWWMRFHTQTAGCSLTAQQPLNNIVRTAIEALAAVLGGTQSLHTNSMDETWALPTEEAVTVALRTQQIIAYESGVANTIDPLGGSYFIEALTNEMEERAWEYINKIEEMGGIIPAIEVGYPQKEITEAAFRYQQQLESKEKIIVGVNEFIMPGEELPIEILKVDPEVERVQFERLNEVRKKRDNAKVKRMLQDLRDAAADEKENLMPIIIDLVREYASIGEIMGAMKDVFGEYRDPGYF</sequence>
<dbReference type="GO" id="GO:0004494">
    <property type="term" value="F:methylmalonyl-CoA mutase activity"/>
    <property type="evidence" value="ECO:0007669"/>
    <property type="project" value="InterPro"/>
</dbReference>
<evidence type="ECO:0000256" key="1">
    <source>
        <dbReference type="ARBA" id="ARBA00023235"/>
    </source>
</evidence>
<dbReference type="InterPro" id="IPR016176">
    <property type="entry name" value="Cbl-dep_enz_cat"/>
</dbReference>
<dbReference type="Proteomes" id="UP000885690">
    <property type="component" value="Unassembled WGS sequence"/>
</dbReference>
<evidence type="ECO:0000313" key="3">
    <source>
        <dbReference type="EMBL" id="HDD52468.1"/>
    </source>
</evidence>
<dbReference type="GO" id="GO:0031419">
    <property type="term" value="F:cobalamin binding"/>
    <property type="evidence" value="ECO:0007669"/>
    <property type="project" value="InterPro"/>
</dbReference>
<dbReference type="AlphaFoldDB" id="A0A7C0U5C2"/>
<dbReference type="EMBL" id="DQWS01000006">
    <property type="protein sequence ID" value="HDD52468.1"/>
    <property type="molecule type" value="Genomic_DNA"/>
</dbReference>
<protein>
    <submittedName>
        <fullName evidence="3">Methylmalonyl-CoA mutase</fullName>
    </submittedName>
</protein>
<gene>
    <name evidence="3" type="ORF">ENF32_00145</name>
</gene>
<feature type="domain" description="Methylmalonyl-CoA mutase alpha/beta chain catalytic" evidence="2">
    <location>
        <begin position="48"/>
        <end position="564"/>
    </location>
</feature>
<accession>A0A7C0U5C2</accession>
<reference evidence="3" key="1">
    <citation type="journal article" date="2020" name="mSystems">
        <title>Genome- and Community-Level Interaction Insights into Carbon Utilization and Element Cycling Functions of Hydrothermarchaeota in Hydrothermal Sediment.</title>
        <authorList>
            <person name="Zhou Z."/>
            <person name="Liu Y."/>
            <person name="Xu W."/>
            <person name="Pan J."/>
            <person name="Luo Z.H."/>
            <person name="Li M."/>
        </authorList>
    </citation>
    <scope>NUCLEOTIDE SEQUENCE [LARGE SCALE GENOMIC DNA]</scope>
    <source>
        <strain evidence="3">HyVt-115</strain>
    </source>
</reference>
<organism evidence="3">
    <name type="scientific">Thermosulfidibacter takaii</name>
    <dbReference type="NCBI Taxonomy" id="412593"/>
    <lineage>
        <taxon>Bacteria</taxon>
        <taxon>Pseudomonadati</taxon>
        <taxon>Thermosulfidibacterota</taxon>
        <taxon>Thermosulfidibacteria</taxon>
        <taxon>Thermosulfidibacterales</taxon>
        <taxon>Thermosulfidibacteraceae</taxon>
    </lineage>
</organism>
<evidence type="ECO:0000259" key="2">
    <source>
        <dbReference type="Pfam" id="PF01642"/>
    </source>
</evidence>
<dbReference type="InterPro" id="IPR006098">
    <property type="entry name" value="MMCoA_mutase_a_cat"/>
</dbReference>
<dbReference type="InterPro" id="IPR006099">
    <property type="entry name" value="MeMalonylCoA_mutase_a/b_cat"/>
</dbReference>
<name>A0A7C0U5C2_9BACT</name>
<proteinExistence type="predicted"/>
<dbReference type="CDD" id="cd03680">
    <property type="entry name" value="MM_CoA_mutase_ICM_like"/>
    <property type="match status" value="1"/>
</dbReference>
<dbReference type="Pfam" id="PF01642">
    <property type="entry name" value="MM_CoA_mutase"/>
    <property type="match status" value="1"/>
</dbReference>